<evidence type="ECO:0000313" key="5">
    <source>
        <dbReference type="Proteomes" id="UP000306050"/>
    </source>
</evidence>
<protein>
    <recommendedName>
        <fullName evidence="6">Phosphoglycerate mutase-like protein</fullName>
    </recommendedName>
</protein>
<dbReference type="Proteomes" id="UP000306050">
    <property type="component" value="Chromosome SGRAM_22"/>
</dbReference>
<comment type="caution">
    <text evidence="4">The sequence shown here is derived from an EMBL/GenBank/DDBJ whole genome shotgun (WGS) entry which is preliminary data.</text>
</comment>
<keyword evidence="3" id="KW-1133">Transmembrane helix</keyword>
<dbReference type="RefSeq" id="XP_029739200.1">
    <property type="nucleotide sequence ID" value="XM_029884490.1"/>
</dbReference>
<feature type="transmembrane region" description="Helical" evidence="3">
    <location>
        <begin position="393"/>
        <end position="423"/>
    </location>
</feature>
<dbReference type="GO" id="GO:0016791">
    <property type="term" value="F:phosphatase activity"/>
    <property type="evidence" value="ECO:0007669"/>
    <property type="project" value="TreeGrafter"/>
</dbReference>
<dbReference type="OrthoDB" id="258392at2759"/>
<dbReference type="SUPFAM" id="SSF53254">
    <property type="entry name" value="Phosphoglycerate mutase-like"/>
    <property type="match status" value="1"/>
</dbReference>
<keyword evidence="3" id="KW-0812">Transmembrane</keyword>
<dbReference type="PANTHER" id="PTHR11567:SF142">
    <property type="entry name" value="PHOSPHOGLYCERATE MUTASE-LIKE PROTEIN"/>
    <property type="match status" value="1"/>
</dbReference>
<evidence type="ECO:0000256" key="1">
    <source>
        <dbReference type="ARBA" id="ARBA00005375"/>
    </source>
</evidence>
<keyword evidence="3" id="KW-0472">Membrane</keyword>
<proteinExistence type="inferred from homology"/>
<dbReference type="InterPro" id="IPR029033">
    <property type="entry name" value="His_PPase_superfam"/>
</dbReference>
<dbReference type="EMBL" id="SRRM01000014">
    <property type="protein sequence ID" value="TKY87215.1"/>
    <property type="molecule type" value="Genomic_DNA"/>
</dbReference>
<evidence type="ECO:0000313" key="4">
    <source>
        <dbReference type="EMBL" id="TKY87215.1"/>
    </source>
</evidence>
<dbReference type="InterPro" id="IPR050645">
    <property type="entry name" value="Histidine_acid_phosphatase"/>
</dbReference>
<dbReference type="KEGG" id="sgra:EX895_003892"/>
<accession>A0A4U7KRN6</accession>
<sequence length="468" mass="50428">MSSPVTGLVVLIRHGDRQGFYQSPSKYTASHTNLTVLGYLEELNSGAQLRSRYLDASSPYLVQGVNTTVAEGVQVAVQADAGGEGGVIVESANAFMQGLYPAFNDTIVLANGTTVAWGNRAQLIPVETIEPEQSFVMEPWTQCDQFDDFSNEWYNSSEFKKQSALAQPFYDSIPTSIMGSRPKTLVNAWNVFDYLNVQKIHNATLAPSITDNMLSNALTWAEYHETGLFGVTDPKSVGSIAGRGMLNPLTDAISRVANASDPLKVSVLAASYKPFFSLFSLFQISDLQGKLVDYASAMVFEVHQDKSIQLYFRNGSYGDLEPHSVLGASPIPMETFLQHADAVKLDTLADWCNACGETEARGCAALNALNGTGSGGKYSDVTSTTGKHQVSPVVAGVIGAFVSLAVALVAVAALAYLTGLTVVKRNKANYSRRQHLLTPGSTSTVHRNNNGNSLELRSDLDRKDSRVA</sequence>
<name>A0A4U7KRN6_9BASI</name>
<evidence type="ECO:0000256" key="3">
    <source>
        <dbReference type="SAM" id="Phobius"/>
    </source>
</evidence>
<dbReference type="InterPro" id="IPR000560">
    <property type="entry name" value="His_Pase_clade-2"/>
</dbReference>
<dbReference type="GeneID" id="40726787"/>
<feature type="compositionally biased region" description="Polar residues" evidence="2">
    <location>
        <begin position="439"/>
        <end position="455"/>
    </location>
</feature>
<keyword evidence="5" id="KW-1185">Reference proteome</keyword>
<comment type="similarity">
    <text evidence="1">Belongs to the histidine acid phosphatase family.</text>
</comment>
<dbReference type="AlphaFoldDB" id="A0A4U7KRN6"/>
<feature type="region of interest" description="Disordered" evidence="2">
    <location>
        <begin position="438"/>
        <end position="468"/>
    </location>
</feature>
<feature type="compositionally biased region" description="Basic and acidic residues" evidence="2">
    <location>
        <begin position="456"/>
        <end position="468"/>
    </location>
</feature>
<organism evidence="4 5">
    <name type="scientific">Sporisorium graminicola</name>
    <dbReference type="NCBI Taxonomy" id="280036"/>
    <lineage>
        <taxon>Eukaryota</taxon>
        <taxon>Fungi</taxon>
        <taxon>Dikarya</taxon>
        <taxon>Basidiomycota</taxon>
        <taxon>Ustilaginomycotina</taxon>
        <taxon>Ustilaginomycetes</taxon>
        <taxon>Ustilaginales</taxon>
        <taxon>Ustilaginaceae</taxon>
        <taxon>Sporisorium</taxon>
    </lineage>
</organism>
<evidence type="ECO:0000256" key="2">
    <source>
        <dbReference type="SAM" id="MobiDB-lite"/>
    </source>
</evidence>
<dbReference type="Gene3D" id="3.40.50.1240">
    <property type="entry name" value="Phosphoglycerate mutase-like"/>
    <property type="match status" value="1"/>
</dbReference>
<reference evidence="4 5" key="1">
    <citation type="submission" date="2019-05" db="EMBL/GenBank/DDBJ databases">
        <title>Sporisorium graminicola CBS 10092 draft sequencing and annotation.</title>
        <authorList>
            <person name="Solano-Gonzalez S."/>
            <person name="Caddick M.X."/>
            <person name="Darby A."/>
        </authorList>
    </citation>
    <scope>NUCLEOTIDE SEQUENCE [LARGE SCALE GENOMIC DNA]</scope>
    <source>
        <strain evidence="4 5">CBS 10092</strain>
    </source>
</reference>
<dbReference type="PANTHER" id="PTHR11567">
    <property type="entry name" value="ACID PHOSPHATASE-RELATED"/>
    <property type="match status" value="1"/>
</dbReference>
<gene>
    <name evidence="4" type="ORF">EX895_003892</name>
</gene>
<evidence type="ECO:0008006" key="6">
    <source>
        <dbReference type="Google" id="ProtNLM"/>
    </source>
</evidence>
<dbReference type="Pfam" id="PF00328">
    <property type="entry name" value="His_Phos_2"/>
    <property type="match status" value="1"/>
</dbReference>